<keyword evidence="3" id="KW-1185">Reference proteome</keyword>
<sequence>MPTSDGLEERLRRELDAKIAFVQSAPCRPTEPLIQQKIKEFGQKSHEWIETIKQARYEYINLIQDRADLVKAGRSSPLSHQDSAALQDTPGSDERAPGSPAVVHHCARMVRDLGGCGRSQRDG</sequence>
<evidence type="ECO:0000313" key="2">
    <source>
        <dbReference type="EMBL" id="KAK5980016.1"/>
    </source>
</evidence>
<evidence type="ECO:0000256" key="1">
    <source>
        <dbReference type="SAM" id="MobiDB-lite"/>
    </source>
</evidence>
<feature type="compositionally biased region" description="Polar residues" evidence="1">
    <location>
        <begin position="76"/>
        <end position="90"/>
    </location>
</feature>
<reference evidence="2 3" key="1">
    <citation type="submission" date="2019-10" db="EMBL/GenBank/DDBJ databases">
        <title>Assembly and Annotation for the nematode Trichostrongylus colubriformis.</title>
        <authorList>
            <person name="Martin J."/>
        </authorList>
    </citation>
    <scope>NUCLEOTIDE SEQUENCE [LARGE SCALE GENOMIC DNA]</scope>
    <source>
        <strain evidence="2">G859</strain>
        <tissue evidence="2">Whole worm</tissue>
    </source>
</reference>
<dbReference type="EMBL" id="WIXE01007861">
    <property type="protein sequence ID" value="KAK5980016.1"/>
    <property type="molecule type" value="Genomic_DNA"/>
</dbReference>
<comment type="caution">
    <text evidence="2">The sequence shown here is derived from an EMBL/GenBank/DDBJ whole genome shotgun (WGS) entry which is preliminary data.</text>
</comment>
<dbReference type="AlphaFoldDB" id="A0AAN8FHK1"/>
<proteinExistence type="predicted"/>
<evidence type="ECO:0000313" key="3">
    <source>
        <dbReference type="Proteomes" id="UP001331761"/>
    </source>
</evidence>
<organism evidence="2 3">
    <name type="scientific">Trichostrongylus colubriformis</name>
    <name type="common">Black scour worm</name>
    <dbReference type="NCBI Taxonomy" id="6319"/>
    <lineage>
        <taxon>Eukaryota</taxon>
        <taxon>Metazoa</taxon>
        <taxon>Ecdysozoa</taxon>
        <taxon>Nematoda</taxon>
        <taxon>Chromadorea</taxon>
        <taxon>Rhabditida</taxon>
        <taxon>Rhabditina</taxon>
        <taxon>Rhabditomorpha</taxon>
        <taxon>Strongyloidea</taxon>
        <taxon>Trichostrongylidae</taxon>
        <taxon>Trichostrongylus</taxon>
    </lineage>
</organism>
<feature type="region of interest" description="Disordered" evidence="1">
    <location>
        <begin position="72"/>
        <end position="102"/>
    </location>
</feature>
<gene>
    <name evidence="2" type="ORF">GCK32_000117</name>
</gene>
<accession>A0AAN8FHK1</accession>
<protein>
    <submittedName>
        <fullName evidence="2">Uncharacterized protein</fullName>
    </submittedName>
</protein>
<name>A0AAN8FHK1_TRICO</name>
<dbReference type="Proteomes" id="UP001331761">
    <property type="component" value="Unassembled WGS sequence"/>
</dbReference>